<keyword evidence="2" id="KW-0456">Lyase</keyword>
<gene>
    <name evidence="3" type="ORF">JN10_0160</name>
</gene>
<evidence type="ECO:0000313" key="3">
    <source>
        <dbReference type="EMBL" id="TWJ08548.1"/>
    </source>
</evidence>
<comment type="caution">
    <text evidence="3">The sequence shown here is derived from an EMBL/GenBank/DDBJ whole genome shotgun (WGS) entry which is preliminary data.</text>
</comment>
<reference evidence="3 4" key="1">
    <citation type="submission" date="2019-07" db="EMBL/GenBank/DDBJ databases">
        <title>Genomic Encyclopedia of Archaeal and Bacterial Type Strains, Phase II (KMG-II): from individual species to whole genera.</title>
        <authorList>
            <person name="Goeker M."/>
        </authorList>
    </citation>
    <scope>NUCLEOTIDE SEQUENCE [LARGE SCALE GENOMIC DNA]</scope>
    <source>
        <strain evidence="3 4">ATCC BAA-2084</strain>
    </source>
</reference>
<keyword evidence="4" id="KW-1185">Reference proteome</keyword>
<dbReference type="AlphaFoldDB" id="A0A562USH7"/>
<comment type="similarity">
    <text evidence="1">Belongs to the enoyl-CoA hydratase/isomerase family.</text>
</comment>
<dbReference type="GO" id="GO:0006635">
    <property type="term" value="P:fatty acid beta-oxidation"/>
    <property type="evidence" value="ECO:0007669"/>
    <property type="project" value="TreeGrafter"/>
</dbReference>
<dbReference type="InterPro" id="IPR029045">
    <property type="entry name" value="ClpP/crotonase-like_dom_sf"/>
</dbReference>
<dbReference type="InterPro" id="IPR001753">
    <property type="entry name" value="Enoyl-CoA_hydra/iso"/>
</dbReference>
<evidence type="ECO:0000256" key="1">
    <source>
        <dbReference type="ARBA" id="ARBA00005254"/>
    </source>
</evidence>
<evidence type="ECO:0000313" key="4">
    <source>
        <dbReference type="Proteomes" id="UP000320547"/>
    </source>
</evidence>
<dbReference type="Gene3D" id="3.90.226.10">
    <property type="entry name" value="2-enoyl-CoA Hydratase, Chain A, domain 1"/>
    <property type="match status" value="1"/>
</dbReference>
<name>A0A562USH7_9SPHN</name>
<dbReference type="CDD" id="cd06558">
    <property type="entry name" value="crotonase-like"/>
    <property type="match status" value="1"/>
</dbReference>
<dbReference type="Pfam" id="PF00378">
    <property type="entry name" value="ECH_1"/>
    <property type="match status" value="1"/>
</dbReference>
<dbReference type="PANTHER" id="PTHR11941">
    <property type="entry name" value="ENOYL-COA HYDRATASE-RELATED"/>
    <property type="match status" value="1"/>
</dbReference>
<dbReference type="STRING" id="476157.GCA_001663155_00581"/>
<sequence length="266" mass="28490">MSKELLIETRGAIEIVTLDRPEKLNTMSASLIAALDAYFRGLQERLDIRVIVLRGAGRAFCAGLDLTPGSWPSDPGEGGIQAGWKTQRAIATVMQLMRQCPQPIIALGQGAACGGGFSLLLSSDVRIAASSLKMNAAYIKIGLGGCDMGSSYFLPRLVGASVAAEYILTGKFMHADKALQCGLVSEVVAEDALLEQGLKLAEEMLATSPMGLRLTKDALNRNIDAPSFEAALAIEDRQQVLLAQTEDFGEAKRAFAEKRAPVYKDR</sequence>
<protein>
    <submittedName>
        <fullName evidence="3">Enoyl-CoA hydratase/carnithine racemase</fullName>
    </submittedName>
</protein>
<organism evidence="3 4">
    <name type="scientific">Altererythrobacter ishigakiensis</name>
    <dbReference type="NCBI Taxonomy" id="476157"/>
    <lineage>
        <taxon>Bacteria</taxon>
        <taxon>Pseudomonadati</taxon>
        <taxon>Pseudomonadota</taxon>
        <taxon>Alphaproteobacteria</taxon>
        <taxon>Sphingomonadales</taxon>
        <taxon>Erythrobacteraceae</taxon>
        <taxon>Altererythrobacter</taxon>
    </lineage>
</organism>
<dbReference type="RefSeq" id="WP_067597111.1">
    <property type="nucleotide sequence ID" value="NZ_CP015963.1"/>
</dbReference>
<dbReference type="GO" id="GO:0016829">
    <property type="term" value="F:lyase activity"/>
    <property type="evidence" value="ECO:0007669"/>
    <property type="project" value="UniProtKB-KW"/>
</dbReference>
<accession>A0A562USH7</accession>
<proteinExistence type="inferred from homology"/>
<dbReference type="PANTHER" id="PTHR11941:SF130">
    <property type="entry name" value="ENOYL-COA HYDRATASE ECHA12-RELATED"/>
    <property type="match status" value="1"/>
</dbReference>
<dbReference type="InterPro" id="IPR014748">
    <property type="entry name" value="Enoyl-CoA_hydra_C"/>
</dbReference>
<dbReference type="Gene3D" id="1.10.12.10">
    <property type="entry name" value="Lyase 2-enoyl-coa Hydratase, Chain A, domain 2"/>
    <property type="match status" value="1"/>
</dbReference>
<dbReference type="EMBL" id="VLLK01000001">
    <property type="protein sequence ID" value="TWJ08548.1"/>
    <property type="molecule type" value="Genomic_DNA"/>
</dbReference>
<dbReference type="SUPFAM" id="SSF52096">
    <property type="entry name" value="ClpP/crotonase"/>
    <property type="match status" value="1"/>
</dbReference>
<dbReference type="OrthoDB" id="9802898at2"/>
<dbReference type="Proteomes" id="UP000320547">
    <property type="component" value="Unassembled WGS sequence"/>
</dbReference>
<evidence type="ECO:0000256" key="2">
    <source>
        <dbReference type="ARBA" id="ARBA00023239"/>
    </source>
</evidence>